<feature type="domain" description="RST" evidence="8">
    <location>
        <begin position="375"/>
        <end position="443"/>
    </location>
</feature>
<dbReference type="InterPro" id="IPR044964">
    <property type="entry name" value="RCD1/SRO1-5"/>
</dbReference>
<evidence type="ECO:0000256" key="3">
    <source>
        <dbReference type="ARBA" id="ARBA00023016"/>
    </source>
</evidence>
<dbReference type="EMBL" id="JACMSC010000014">
    <property type="protein sequence ID" value="KAG6490363.1"/>
    <property type="molecule type" value="Genomic_DNA"/>
</dbReference>
<evidence type="ECO:0000259" key="7">
    <source>
        <dbReference type="PROSITE" id="PS51059"/>
    </source>
</evidence>
<gene>
    <name evidence="9" type="ORF">ZIOFF_051658</name>
</gene>
<feature type="domain" description="WWE" evidence="6">
    <location>
        <begin position="23"/>
        <end position="109"/>
    </location>
</feature>
<dbReference type="GO" id="GO:0003950">
    <property type="term" value="F:NAD+ poly-ADP-ribosyltransferase activity"/>
    <property type="evidence" value="ECO:0007669"/>
    <property type="project" value="InterPro"/>
</dbReference>
<dbReference type="PANTHER" id="PTHR32263">
    <property type="entry name" value="INACTIVE POLY [ADP-RIBOSE] POLYMERASE SRO4-RELATED"/>
    <property type="match status" value="1"/>
</dbReference>
<dbReference type="PANTHER" id="PTHR32263:SF19">
    <property type="entry name" value="OS03G0230300 PROTEIN"/>
    <property type="match status" value="1"/>
</dbReference>
<organism evidence="9 10">
    <name type="scientific">Zingiber officinale</name>
    <name type="common">Ginger</name>
    <name type="synonym">Amomum zingiber</name>
    <dbReference type="NCBI Taxonomy" id="94328"/>
    <lineage>
        <taxon>Eukaryota</taxon>
        <taxon>Viridiplantae</taxon>
        <taxon>Streptophyta</taxon>
        <taxon>Embryophyta</taxon>
        <taxon>Tracheophyta</taxon>
        <taxon>Spermatophyta</taxon>
        <taxon>Magnoliopsida</taxon>
        <taxon>Liliopsida</taxon>
        <taxon>Zingiberales</taxon>
        <taxon>Zingiberaceae</taxon>
        <taxon>Zingiber</taxon>
    </lineage>
</organism>
<dbReference type="InterPro" id="IPR012317">
    <property type="entry name" value="Poly(ADP-ribose)pol_cat_dom"/>
</dbReference>
<keyword evidence="10" id="KW-1185">Reference proteome</keyword>
<dbReference type="Proteomes" id="UP000734854">
    <property type="component" value="Unassembled WGS sequence"/>
</dbReference>
<feature type="region of interest" description="Disordered" evidence="5">
    <location>
        <begin position="128"/>
        <end position="148"/>
    </location>
</feature>
<feature type="domain" description="PARP catalytic" evidence="7">
    <location>
        <begin position="156"/>
        <end position="384"/>
    </location>
</feature>
<evidence type="ECO:0000256" key="4">
    <source>
        <dbReference type="ARBA" id="ARBA00023242"/>
    </source>
</evidence>
<evidence type="ECO:0000256" key="5">
    <source>
        <dbReference type="SAM" id="MobiDB-lite"/>
    </source>
</evidence>
<evidence type="ECO:0000256" key="1">
    <source>
        <dbReference type="ARBA" id="ARBA00004123"/>
    </source>
</evidence>
<keyword evidence="4" id="KW-0539">Nucleus</keyword>
<dbReference type="InterPro" id="IPR057823">
    <property type="entry name" value="WWE_RCD1"/>
</dbReference>
<comment type="subcellular location">
    <subcellularLocation>
        <location evidence="1">Nucleus</location>
    </subcellularLocation>
</comment>
<accession>A0A8J5FMA5</accession>
<evidence type="ECO:0000256" key="2">
    <source>
        <dbReference type="ARBA" id="ARBA00022473"/>
    </source>
</evidence>
<dbReference type="PROSITE" id="PS51059">
    <property type="entry name" value="PARP_CATALYTIC"/>
    <property type="match status" value="1"/>
</dbReference>
<dbReference type="PROSITE" id="PS50918">
    <property type="entry name" value="WWE"/>
    <property type="match status" value="1"/>
</dbReference>
<proteinExistence type="predicted"/>
<protein>
    <recommendedName>
        <fullName evidence="11">PARP</fullName>
    </recommendedName>
</protein>
<reference evidence="9 10" key="1">
    <citation type="submission" date="2020-08" db="EMBL/GenBank/DDBJ databases">
        <title>Plant Genome Project.</title>
        <authorList>
            <person name="Zhang R.-G."/>
        </authorList>
    </citation>
    <scope>NUCLEOTIDE SEQUENCE [LARGE SCALE GENOMIC DNA]</scope>
    <source>
        <tissue evidence="9">Rhizome</tissue>
    </source>
</reference>
<comment type="caution">
    <text evidence="9">The sequence shown here is derived from an EMBL/GenBank/DDBJ whole genome shotgun (WGS) entry which is preliminary data.</text>
</comment>
<dbReference type="InterPro" id="IPR004170">
    <property type="entry name" value="WWE_dom"/>
</dbReference>
<keyword evidence="2" id="KW-0217">Developmental protein</keyword>
<evidence type="ECO:0000259" key="8">
    <source>
        <dbReference type="PROSITE" id="PS51879"/>
    </source>
</evidence>
<dbReference type="OrthoDB" id="6133115at2759"/>
<dbReference type="AlphaFoldDB" id="A0A8J5FMA5"/>
<dbReference type="Pfam" id="PF23467">
    <property type="entry name" value="WWE_5"/>
    <property type="match status" value="1"/>
</dbReference>
<dbReference type="GO" id="GO:0005634">
    <property type="term" value="C:nucleus"/>
    <property type="evidence" value="ECO:0007669"/>
    <property type="project" value="UniProtKB-SubCell"/>
</dbReference>
<evidence type="ECO:0000259" key="6">
    <source>
        <dbReference type="PROSITE" id="PS50918"/>
    </source>
</evidence>
<evidence type="ECO:0000313" key="9">
    <source>
        <dbReference type="EMBL" id="KAG6490363.1"/>
    </source>
</evidence>
<name>A0A8J5FMA5_ZINOF</name>
<keyword evidence="3" id="KW-0346">Stress response</keyword>
<evidence type="ECO:0008006" key="11">
    <source>
        <dbReference type="Google" id="ProtNLM"/>
    </source>
</evidence>
<dbReference type="PROSITE" id="PS51879">
    <property type="entry name" value="RST"/>
    <property type="match status" value="1"/>
</dbReference>
<sequence>MPPFIDRLIMANEEPFLPAMSSSIEDRATAGLIRQFYKFKGSAVPSRFLFTHGDEWSDFAPEVNDTLRREFVGGRTSVEILITGSSYLFDFLRMTQIDVRTGAANPIAWIDALGRCFFPIEDGKRITPLTRTGSSSPERDFSDASGEIEEEEVEVVSTMASLGRARWVGAETIGEGDRDFKLIERWFLTGYRRYVPGVVVTAIHRCSRSGFRSASRLKTFQLQMQMTKAARGGDANVKLGWYGASAMDVAAIVAHGFGKPQNARPDAEVGGFGLHLSAAPYPYLSDLPAEEANSGDCEEKHMVLCKIIVGRPEKVEAGSEQYHRSSDEFDIGVDNVANPRRYVVWSTLMNTHVFADAIVSYKIPKQQRLQFAPRSATLPQELLLTRLLAELSRSIPSSTLRTLQNTYKQFQARKMSKAAFIRSIRSMVDDKVLLLAMRKIRGH</sequence>
<dbReference type="InterPro" id="IPR022003">
    <property type="entry name" value="RST"/>
</dbReference>
<dbReference type="Pfam" id="PF12174">
    <property type="entry name" value="RST"/>
    <property type="match status" value="1"/>
</dbReference>
<evidence type="ECO:0000313" key="10">
    <source>
        <dbReference type="Proteomes" id="UP000734854"/>
    </source>
</evidence>